<dbReference type="Pfam" id="PF21135">
    <property type="entry name" value="DRL_cat"/>
    <property type="match status" value="1"/>
</dbReference>
<keyword evidence="3" id="KW-1185">Reference proteome</keyword>
<dbReference type="Gene3D" id="3.40.50.720">
    <property type="entry name" value="NAD(P)-binding Rossmann-like Domain"/>
    <property type="match status" value="1"/>
</dbReference>
<dbReference type="SUPFAM" id="SSF51735">
    <property type="entry name" value="NAD(P)-binding Rossmann-fold domains"/>
    <property type="match status" value="1"/>
</dbReference>
<dbReference type="InterPro" id="IPR013974">
    <property type="entry name" value="SAF"/>
</dbReference>
<dbReference type="PANTHER" id="PTHR37850">
    <property type="entry name" value="STRU PROTEIN"/>
    <property type="match status" value="1"/>
</dbReference>
<proteinExistence type="predicted"/>
<protein>
    <submittedName>
        <fullName evidence="2">NAD(P)-dependent oxidoreductase</fullName>
    </submittedName>
</protein>
<organism evidence="2 3">
    <name type="scientific">Paenibacillus validus</name>
    <dbReference type="NCBI Taxonomy" id="44253"/>
    <lineage>
        <taxon>Bacteria</taxon>
        <taxon>Bacillati</taxon>
        <taxon>Bacillota</taxon>
        <taxon>Bacilli</taxon>
        <taxon>Bacillales</taxon>
        <taxon>Paenibacillaceae</taxon>
        <taxon>Paenibacillus</taxon>
    </lineage>
</organism>
<dbReference type="InterPro" id="IPR048423">
    <property type="entry name" value="DRL_cat"/>
</dbReference>
<dbReference type="Pfam" id="PF03447">
    <property type="entry name" value="NAD_binding_3"/>
    <property type="match status" value="1"/>
</dbReference>
<dbReference type="RefSeq" id="WP_155615156.1">
    <property type="nucleotide sequence ID" value="NZ_WNZX01000014.1"/>
</dbReference>
<evidence type="ECO:0000313" key="2">
    <source>
        <dbReference type="EMBL" id="MUG72356.1"/>
    </source>
</evidence>
<dbReference type="PANTHER" id="PTHR37850:SF2">
    <property type="entry name" value="SAF DOMAIN PROTEIN"/>
    <property type="match status" value="1"/>
</dbReference>
<accession>A0A7X3CU44</accession>
<sequence length="432" mass="46412">MNMNKKLLELERKGGLIRVGLIGAGQMGRGMISQIESMKGMRVVATADIRVEQAQNAYLFAGVRAEHIVQTRELEQAERAIDQRSVVVTDDMHMLLALPNVDVIVDATGVPSVGAEIAWKAILNKKHIVMLNVETDVTVGPLLNKMAASAGVVYTGSAGDEPGAVMELYNFADAIGFEVLAIGKGKNNPLNVQATPDSAREYAQSVGANPKMIASFQDGTKTMIEMTAVANATGFVPDQPGMNGPVATVEELTQVLRLREDGGILTRTGVVEYVNGVAPGVFVIVTSGKEEVRHEMEYLKMGKGPNFVLFRPYHLTSLETPLSVAGAYFYNEQTIAPWKGLVAETVTIAKKDLQPGDRLDGIGGFTVYGKIMTAAEAKSLNALPIGLVQAQTVKRAVRAGEIITYDDVEQTASSVIWELRKLQDQALLAGSL</sequence>
<dbReference type="Proteomes" id="UP000450917">
    <property type="component" value="Unassembled WGS sequence"/>
</dbReference>
<dbReference type="AlphaFoldDB" id="A0A7X3CU44"/>
<evidence type="ECO:0000259" key="1">
    <source>
        <dbReference type="SMART" id="SM00858"/>
    </source>
</evidence>
<dbReference type="InterPro" id="IPR005106">
    <property type="entry name" value="Asp/hSer_DH_NAD-bd"/>
</dbReference>
<name>A0A7X3CU44_9BACL</name>
<reference evidence="2 3" key="1">
    <citation type="submission" date="2019-11" db="EMBL/GenBank/DDBJ databases">
        <title>Draft genome sequences of five Paenibacillus species of dairy origin.</title>
        <authorList>
            <person name="Olajide A.M."/>
            <person name="Chen S."/>
            <person name="Lapointe G."/>
        </authorList>
    </citation>
    <scope>NUCLEOTIDE SEQUENCE [LARGE SCALE GENOMIC DNA]</scope>
    <source>
        <strain evidence="2 3">2CS3</strain>
    </source>
</reference>
<comment type="caution">
    <text evidence="2">The sequence shown here is derived from an EMBL/GenBank/DDBJ whole genome shotgun (WGS) entry which is preliminary data.</text>
</comment>
<dbReference type="Pfam" id="PF08666">
    <property type="entry name" value="SAF"/>
    <property type="match status" value="1"/>
</dbReference>
<feature type="domain" description="SAF" evidence="1">
    <location>
        <begin position="344"/>
        <end position="409"/>
    </location>
</feature>
<gene>
    <name evidence="2" type="ORF">GNP93_16925</name>
</gene>
<dbReference type="GO" id="GO:0016491">
    <property type="term" value="F:oxidoreductase activity"/>
    <property type="evidence" value="ECO:0007669"/>
    <property type="project" value="InterPro"/>
</dbReference>
<dbReference type="GO" id="GO:0050661">
    <property type="term" value="F:NADP binding"/>
    <property type="evidence" value="ECO:0007669"/>
    <property type="project" value="InterPro"/>
</dbReference>
<dbReference type="InterPro" id="IPR036291">
    <property type="entry name" value="NAD(P)-bd_dom_sf"/>
</dbReference>
<dbReference type="EMBL" id="WNZX01000014">
    <property type="protein sequence ID" value="MUG72356.1"/>
    <property type="molecule type" value="Genomic_DNA"/>
</dbReference>
<dbReference type="SMART" id="SM00858">
    <property type="entry name" value="SAF"/>
    <property type="match status" value="1"/>
</dbReference>
<evidence type="ECO:0000313" key="3">
    <source>
        <dbReference type="Proteomes" id="UP000450917"/>
    </source>
</evidence>
<dbReference type="CDD" id="cd11616">
    <property type="entry name" value="SAF_DH_OX_like"/>
    <property type="match status" value="1"/>
</dbReference>